<comment type="catalytic activity">
    <reaction evidence="7">
        <text>L-lysyl(4)-[histone H3] + 3 S-adenosyl-L-methionine = N(6),N(6),N(6)-trimethyl-L-lysyl(4)-[histone H3] + 3 S-adenosyl-L-homocysteine + 3 H(+)</text>
        <dbReference type="Rhea" id="RHEA:60260"/>
        <dbReference type="Rhea" id="RHEA-COMP:15537"/>
        <dbReference type="Rhea" id="RHEA-COMP:15547"/>
        <dbReference type="ChEBI" id="CHEBI:15378"/>
        <dbReference type="ChEBI" id="CHEBI:29969"/>
        <dbReference type="ChEBI" id="CHEBI:57856"/>
        <dbReference type="ChEBI" id="CHEBI:59789"/>
        <dbReference type="ChEBI" id="CHEBI:61961"/>
        <dbReference type="EC" id="2.1.1.354"/>
    </reaction>
</comment>
<dbReference type="EMBL" id="JAFIRN010000001">
    <property type="protein sequence ID" value="KAG5857366.1"/>
    <property type="molecule type" value="Genomic_DNA"/>
</dbReference>
<dbReference type="Gene3D" id="6.10.140.2220">
    <property type="match status" value="1"/>
</dbReference>
<dbReference type="PROSITE" id="PS50865">
    <property type="entry name" value="ZF_MYND_2"/>
    <property type="match status" value="1"/>
</dbReference>
<dbReference type="EC" id="2.1.1.354" evidence="1"/>
<keyword evidence="3" id="KW-0949">S-adenosyl-L-methionine</keyword>
<dbReference type="GO" id="GO:0032259">
    <property type="term" value="P:methylation"/>
    <property type="evidence" value="ECO:0007669"/>
    <property type="project" value="UniProtKB-KW"/>
</dbReference>
<evidence type="ECO:0000313" key="10">
    <source>
        <dbReference type="EMBL" id="KAG5857366.1"/>
    </source>
</evidence>
<dbReference type="Proteomes" id="UP001044222">
    <property type="component" value="Unassembled WGS sequence"/>
</dbReference>
<dbReference type="PANTHER" id="PTHR12197:SF288">
    <property type="entry name" value="HISTONE-LYSINE N-METHYLTRANSFERASE SMYD3"/>
    <property type="match status" value="1"/>
</dbReference>
<organism evidence="10 11">
    <name type="scientific">Anguilla anguilla</name>
    <name type="common">European freshwater eel</name>
    <name type="synonym">Muraena anguilla</name>
    <dbReference type="NCBI Taxonomy" id="7936"/>
    <lineage>
        <taxon>Eukaryota</taxon>
        <taxon>Metazoa</taxon>
        <taxon>Chordata</taxon>
        <taxon>Craniata</taxon>
        <taxon>Vertebrata</taxon>
        <taxon>Euteleostomi</taxon>
        <taxon>Actinopterygii</taxon>
        <taxon>Neopterygii</taxon>
        <taxon>Teleostei</taxon>
        <taxon>Anguilliformes</taxon>
        <taxon>Anguillidae</taxon>
        <taxon>Anguilla</taxon>
    </lineage>
</organism>
<evidence type="ECO:0000256" key="6">
    <source>
        <dbReference type="ARBA" id="ARBA00022833"/>
    </source>
</evidence>
<evidence type="ECO:0000256" key="8">
    <source>
        <dbReference type="PROSITE-ProRule" id="PRU00134"/>
    </source>
</evidence>
<reference evidence="10" key="1">
    <citation type="submission" date="2021-01" db="EMBL/GenBank/DDBJ databases">
        <title>A chromosome-scale assembly of European eel, Anguilla anguilla.</title>
        <authorList>
            <person name="Henkel C."/>
            <person name="Jong-Raadsen S.A."/>
            <person name="Dufour S."/>
            <person name="Weltzien F.-A."/>
            <person name="Palstra A.P."/>
            <person name="Pelster B."/>
            <person name="Spaink H.P."/>
            <person name="Van Den Thillart G.E."/>
            <person name="Jansen H."/>
            <person name="Zahm M."/>
            <person name="Klopp C."/>
            <person name="Cedric C."/>
            <person name="Louis A."/>
            <person name="Berthelot C."/>
            <person name="Parey E."/>
            <person name="Roest Crollius H."/>
            <person name="Montfort J."/>
            <person name="Robinson-Rechavi M."/>
            <person name="Bucao C."/>
            <person name="Bouchez O."/>
            <person name="Gislard M."/>
            <person name="Lluch J."/>
            <person name="Milhes M."/>
            <person name="Lampietro C."/>
            <person name="Lopez Roques C."/>
            <person name="Donnadieu C."/>
            <person name="Braasch I."/>
            <person name="Desvignes T."/>
            <person name="Postlethwait J."/>
            <person name="Bobe J."/>
            <person name="Guiguen Y."/>
            <person name="Dirks R."/>
        </authorList>
    </citation>
    <scope>NUCLEOTIDE SEQUENCE</scope>
    <source>
        <strain evidence="10">Tag_6206</strain>
        <tissue evidence="10">Liver</tissue>
    </source>
</reference>
<dbReference type="GO" id="GO:0005634">
    <property type="term" value="C:nucleus"/>
    <property type="evidence" value="ECO:0007669"/>
    <property type="project" value="TreeGrafter"/>
</dbReference>
<gene>
    <name evidence="10" type="ORF">ANANG_G00018710</name>
</gene>
<dbReference type="InterPro" id="IPR050869">
    <property type="entry name" value="H3K4_H4K5_MeTrfase"/>
</dbReference>
<dbReference type="InterPro" id="IPR002893">
    <property type="entry name" value="Znf_MYND"/>
</dbReference>
<dbReference type="SUPFAM" id="SSF82199">
    <property type="entry name" value="SET domain"/>
    <property type="match status" value="1"/>
</dbReference>
<evidence type="ECO:0000256" key="4">
    <source>
        <dbReference type="ARBA" id="ARBA00022723"/>
    </source>
</evidence>
<evidence type="ECO:0000256" key="3">
    <source>
        <dbReference type="ARBA" id="ARBA00022691"/>
    </source>
</evidence>
<name>A0A9D3SAF5_ANGAN</name>
<accession>A0A9D3SAF5</accession>
<evidence type="ECO:0000256" key="2">
    <source>
        <dbReference type="ARBA" id="ARBA00022603"/>
    </source>
</evidence>
<feature type="domain" description="MYND-type" evidence="9">
    <location>
        <begin position="48"/>
        <end position="86"/>
    </location>
</feature>
<evidence type="ECO:0000256" key="1">
    <source>
        <dbReference type="ARBA" id="ARBA00012182"/>
    </source>
</evidence>
<keyword evidence="11" id="KW-1185">Reference proteome</keyword>
<keyword evidence="5 8" id="KW-0863">Zinc-finger</keyword>
<sequence length="186" mass="20835">MAQKVERFCSPGKGNGLRAVSSLKAGELLFSAEPFACTVSKRVIKSTCENCLSRKDELRRCSQCKIAHYCNASCQKRSWPEHREECRRLQRLHPTIPTDSVRLVAKILSKLVNRSHGPAEKLYSLEELESHLSDVTEEKRSQLEDLGVALRLYLKEEADRLSELPPGLDPISVIAKVSPVPPVVSK</sequence>
<keyword evidence="4" id="KW-0479">Metal-binding</keyword>
<dbReference type="GO" id="GO:0140999">
    <property type="term" value="F:histone H3K4 trimethyltransferase activity"/>
    <property type="evidence" value="ECO:0007669"/>
    <property type="project" value="UniProtKB-EC"/>
</dbReference>
<proteinExistence type="predicted"/>
<evidence type="ECO:0000259" key="9">
    <source>
        <dbReference type="PROSITE" id="PS50865"/>
    </source>
</evidence>
<keyword evidence="2" id="KW-0808">Transferase</keyword>
<evidence type="ECO:0000256" key="7">
    <source>
        <dbReference type="ARBA" id="ARBA00047571"/>
    </source>
</evidence>
<comment type="caution">
    <text evidence="10">The sequence shown here is derived from an EMBL/GenBank/DDBJ whole genome shotgun (WGS) entry which is preliminary data.</text>
</comment>
<dbReference type="Gene3D" id="1.10.220.160">
    <property type="match status" value="1"/>
</dbReference>
<dbReference type="GO" id="GO:0008270">
    <property type="term" value="F:zinc ion binding"/>
    <property type="evidence" value="ECO:0007669"/>
    <property type="project" value="UniProtKB-KW"/>
</dbReference>
<dbReference type="PROSITE" id="PS01360">
    <property type="entry name" value="ZF_MYND_1"/>
    <property type="match status" value="1"/>
</dbReference>
<evidence type="ECO:0000313" key="11">
    <source>
        <dbReference type="Proteomes" id="UP001044222"/>
    </source>
</evidence>
<keyword evidence="6" id="KW-0862">Zinc</keyword>
<dbReference type="Pfam" id="PF01753">
    <property type="entry name" value="zf-MYND"/>
    <property type="match status" value="1"/>
</dbReference>
<dbReference type="AlphaFoldDB" id="A0A9D3SAF5"/>
<evidence type="ECO:0000256" key="5">
    <source>
        <dbReference type="ARBA" id="ARBA00022771"/>
    </source>
</evidence>
<keyword evidence="2" id="KW-0489">Methyltransferase</keyword>
<protein>
    <recommendedName>
        <fullName evidence="1">[histone H3]-lysine(4) N-trimethyltransferase</fullName>
        <ecNumber evidence="1">2.1.1.354</ecNumber>
    </recommendedName>
</protein>
<dbReference type="InterPro" id="IPR046341">
    <property type="entry name" value="SET_dom_sf"/>
</dbReference>
<dbReference type="PANTHER" id="PTHR12197">
    <property type="entry name" value="HISTONE-LYSINE N-METHYLTRANSFERASE SMYD"/>
    <property type="match status" value="1"/>
</dbReference>